<feature type="transmembrane region" description="Helical" evidence="5">
    <location>
        <begin position="342"/>
        <end position="360"/>
    </location>
</feature>
<evidence type="ECO:0000256" key="5">
    <source>
        <dbReference type="SAM" id="Phobius"/>
    </source>
</evidence>
<feature type="domain" description="Dendritic cell-specific transmembrane protein-like" evidence="6">
    <location>
        <begin position="248"/>
        <end position="435"/>
    </location>
</feature>
<dbReference type="InterPro" id="IPR012858">
    <property type="entry name" value="DC_STAMP-like"/>
</dbReference>
<feature type="transmembrane region" description="Helical" evidence="5">
    <location>
        <begin position="221"/>
        <end position="239"/>
    </location>
</feature>
<evidence type="ECO:0000256" key="4">
    <source>
        <dbReference type="ARBA" id="ARBA00023136"/>
    </source>
</evidence>
<organism evidence="7 8">
    <name type="scientific">Menidia menidia</name>
    <name type="common">Atlantic silverside</name>
    <dbReference type="NCBI Taxonomy" id="238744"/>
    <lineage>
        <taxon>Eukaryota</taxon>
        <taxon>Metazoa</taxon>
        <taxon>Chordata</taxon>
        <taxon>Craniata</taxon>
        <taxon>Vertebrata</taxon>
        <taxon>Euteleostomi</taxon>
        <taxon>Actinopterygii</taxon>
        <taxon>Neopterygii</taxon>
        <taxon>Teleostei</taxon>
        <taxon>Neoteleostei</taxon>
        <taxon>Acanthomorphata</taxon>
        <taxon>Ovalentaria</taxon>
        <taxon>Atherinomorphae</taxon>
        <taxon>Atheriniformes</taxon>
        <taxon>Atherinopsidae</taxon>
        <taxon>Menidiinae</taxon>
        <taxon>Menidia</taxon>
    </lineage>
</organism>
<reference evidence="7" key="1">
    <citation type="submission" date="2021-05" db="EMBL/GenBank/DDBJ databases">
        <authorList>
            <person name="Tigano A."/>
        </authorList>
    </citation>
    <scope>NUCLEOTIDE SEQUENCE</scope>
</reference>
<keyword evidence="3 5" id="KW-1133">Transmembrane helix</keyword>
<evidence type="ECO:0000313" key="7">
    <source>
        <dbReference type="EMBL" id="CAG6016023.1"/>
    </source>
</evidence>
<feature type="transmembrane region" description="Helical" evidence="5">
    <location>
        <begin position="64"/>
        <end position="84"/>
    </location>
</feature>
<comment type="subcellular location">
    <subcellularLocation>
        <location evidence="1">Membrane</location>
        <topology evidence="1">Multi-pass membrane protein</topology>
    </subcellularLocation>
</comment>
<dbReference type="InterPro" id="IPR051856">
    <property type="entry name" value="CSR-E3_Ligase_Protein"/>
</dbReference>
<dbReference type="AlphaFoldDB" id="A0A8S4BPN9"/>
<name>A0A8S4BPN9_9TELE</name>
<accession>A0A8S4BPN9</accession>
<feature type="transmembrane region" description="Helical" evidence="5">
    <location>
        <begin position="310"/>
        <end position="330"/>
    </location>
</feature>
<protein>
    <submittedName>
        <fullName evidence="7">(Atlantic silverside) hypothetical protein</fullName>
    </submittedName>
</protein>
<evidence type="ECO:0000256" key="1">
    <source>
        <dbReference type="ARBA" id="ARBA00004141"/>
    </source>
</evidence>
<dbReference type="GO" id="GO:0016020">
    <property type="term" value="C:membrane"/>
    <property type="evidence" value="ECO:0007669"/>
    <property type="project" value="UniProtKB-SubCell"/>
</dbReference>
<dbReference type="PANTHER" id="PTHR21041:SF2">
    <property type="entry name" value="DENDRITIC CELL-SPECIFIC TRANSMEMBRANE PROTEIN"/>
    <property type="match status" value="1"/>
</dbReference>
<evidence type="ECO:0000259" key="6">
    <source>
        <dbReference type="Pfam" id="PF07782"/>
    </source>
</evidence>
<dbReference type="EMBL" id="CAJRST010038888">
    <property type="protein sequence ID" value="CAG6016023.1"/>
    <property type="molecule type" value="Genomic_DNA"/>
</dbReference>
<sequence>MLLLWINIRQSLEAGISLLVDVFTTGKRDGWTRTMAFLSVCAFFGLLLSSLLFLYLYLTLNYQPAVAVAFSGCFGILVTVALSLSKRIRCFGALFVISIFMKKSRNLLLTAGTSVVVLRNIRNTLENLSRLVRSMICNLKAKKASVLAPFSNYIEMLKWIGNMLKGVTDLGVLRLDSQLKVSPRLESEQFQLTIGEAERRLNETVKYAQFLVETVSTVTDWTFPVISFLVLAVFIALHMRKYLSDMKYQNRFISRKFVLFDEKQKAQGKPHVLPLTPKEEKLYTSITSPRPSTKEGKALAKFGIPVVSHFFAWVIFITVDALLYCLIDIITKRLSELKPFHVPLIISFKGIATLIGIPFVEENHQTDFSYSVTLFEKRCLPEPRLLLYDSVFPLSAILLTLLLMTLMAAKLSQLRLLVCEQFFSAAASARVEYLHRKILRKRSKTAVEKKGRSLTSLVIKPQFWFPLFCRPNSDPQSVV</sequence>
<keyword evidence="2 5" id="KW-0812">Transmembrane</keyword>
<comment type="caution">
    <text evidence="7">The sequence shown here is derived from an EMBL/GenBank/DDBJ whole genome shotgun (WGS) entry which is preliminary data.</text>
</comment>
<feature type="transmembrane region" description="Helical" evidence="5">
    <location>
        <begin position="385"/>
        <end position="408"/>
    </location>
</feature>
<evidence type="ECO:0000313" key="8">
    <source>
        <dbReference type="Proteomes" id="UP000677803"/>
    </source>
</evidence>
<feature type="transmembrane region" description="Helical" evidence="5">
    <location>
        <begin position="36"/>
        <end position="58"/>
    </location>
</feature>
<proteinExistence type="predicted"/>
<dbReference type="Pfam" id="PF07782">
    <property type="entry name" value="DC_STAMP"/>
    <property type="match status" value="1"/>
</dbReference>
<dbReference type="OrthoDB" id="9949280at2759"/>
<evidence type="ECO:0000256" key="3">
    <source>
        <dbReference type="ARBA" id="ARBA00022989"/>
    </source>
</evidence>
<dbReference type="Proteomes" id="UP000677803">
    <property type="component" value="Unassembled WGS sequence"/>
</dbReference>
<evidence type="ECO:0000256" key="2">
    <source>
        <dbReference type="ARBA" id="ARBA00022692"/>
    </source>
</evidence>
<dbReference type="PANTHER" id="PTHR21041">
    <property type="entry name" value="DENDRITIC CELL-SPECIFIC TRANSMEMBRANE PROTEIN"/>
    <property type="match status" value="1"/>
</dbReference>
<keyword evidence="4 5" id="KW-0472">Membrane</keyword>
<gene>
    <name evidence="7" type="ORF">MMEN_LOCUS19985</name>
</gene>
<keyword evidence="8" id="KW-1185">Reference proteome</keyword>